<gene>
    <name evidence="11" type="ORF">GNF83_22755</name>
</gene>
<keyword evidence="8 9" id="KW-0472">Membrane</keyword>
<feature type="domain" description="PTS EIIC type-1" evidence="10">
    <location>
        <begin position="1"/>
        <end position="128"/>
    </location>
</feature>
<dbReference type="GO" id="GO:0090563">
    <property type="term" value="F:protein-phosphocysteine-sugar phosphotransferase activity"/>
    <property type="evidence" value="ECO:0007669"/>
    <property type="project" value="TreeGrafter"/>
</dbReference>
<dbReference type="PANTHER" id="PTHR30009:SF20">
    <property type="entry name" value="PTS SYSTEM GLUCOSE-SPECIFIC EIICB COMPONENT-RELATED"/>
    <property type="match status" value="1"/>
</dbReference>
<dbReference type="InterPro" id="IPR050429">
    <property type="entry name" value="PTS_Glucose_EIICBA"/>
</dbReference>
<dbReference type="GO" id="GO:0005886">
    <property type="term" value="C:plasma membrane"/>
    <property type="evidence" value="ECO:0007669"/>
    <property type="project" value="UniProtKB-SubCell"/>
</dbReference>
<keyword evidence="6 9" id="KW-0812">Transmembrane</keyword>
<organism evidence="11 12">
    <name type="scientific">Clostridium perfringens</name>
    <dbReference type="NCBI Taxonomy" id="1502"/>
    <lineage>
        <taxon>Bacteria</taxon>
        <taxon>Bacillati</taxon>
        <taxon>Bacillota</taxon>
        <taxon>Clostridia</taxon>
        <taxon>Eubacteriales</taxon>
        <taxon>Clostridiaceae</taxon>
        <taxon>Clostridium</taxon>
    </lineage>
</organism>
<dbReference type="GO" id="GO:0009401">
    <property type="term" value="P:phosphoenolpyruvate-dependent sugar phosphotransferase system"/>
    <property type="evidence" value="ECO:0007669"/>
    <property type="project" value="UniProtKB-KW"/>
</dbReference>
<evidence type="ECO:0000256" key="3">
    <source>
        <dbReference type="ARBA" id="ARBA00022475"/>
    </source>
</evidence>
<keyword evidence="7 9" id="KW-1133">Transmembrane helix</keyword>
<evidence type="ECO:0000313" key="11">
    <source>
        <dbReference type="EMBL" id="MDZ7543927.1"/>
    </source>
</evidence>
<accession>A0AAW9K6X7</accession>
<dbReference type="PANTHER" id="PTHR30009">
    <property type="entry name" value="CYTOCHROME C-TYPE SYNTHESIS PROTEIN AND PTS TRANSMEMBRANE COMPONENT"/>
    <property type="match status" value="1"/>
</dbReference>
<evidence type="ECO:0000256" key="9">
    <source>
        <dbReference type="SAM" id="Phobius"/>
    </source>
</evidence>
<keyword evidence="4" id="KW-0762">Sugar transport</keyword>
<evidence type="ECO:0000256" key="1">
    <source>
        <dbReference type="ARBA" id="ARBA00004651"/>
    </source>
</evidence>
<comment type="subcellular location">
    <subcellularLocation>
        <location evidence="1">Cell membrane</location>
        <topology evidence="1">Multi-pass membrane protein</topology>
    </subcellularLocation>
</comment>
<proteinExistence type="predicted"/>
<name>A0AAW9K6X7_CLOPF</name>
<dbReference type="PROSITE" id="PS51103">
    <property type="entry name" value="PTS_EIIC_TYPE_1"/>
    <property type="match status" value="1"/>
</dbReference>
<evidence type="ECO:0000256" key="6">
    <source>
        <dbReference type="ARBA" id="ARBA00022692"/>
    </source>
</evidence>
<feature type="non-terminal residue" evidence="11">
    <location>
        <position position="128"/>
    </location>
</feature>
<evidence type="ECO:0000313" key="12">
    <source>
        <dbReference type="Proteomes" id="UP001288944"/>
    </source>
</evidence>
<protein>
    <submittedName>
        <fullName evidence="11">PTS trehalose transporter subunit IIC</fullName>
    </submittedName>
</protein>
<feature type="non-terminal residue" evidence="11">
    <location>
        <position position="1"/>
    </location>
</feature>
<dbReference type="InterPro" id="IPR003352">
    <property type="entry name" value="PTS_EIIC"/>
</dbReference>
<feature type="transmembrane region" description="Helical" evidence="9">
    <location>
        <begin position="70"/>
        <end position="90"/>
    </location>
</feature>
<keyword evidence="5" id="KW-0598">Phosphotransferase system</keyword>
<dbReference type="AlphaFoldDB" id="A0AAW9K6X7"/>
<comment type="caution">
    <text evidence="11">The sequence shown here is derived from an EMBL/GenBank/DDBJ whole genome shotgun (WGS) entry which is preliminary data.</text>
</comment>
<evidence type="ECO:0000256" key="7">
    <source>
        <dbReference type="ARBA" id="ARBA00022989"/>
    </source>
</evidence>
<dbReference type="Proteomes" id="UP001288944">
    <property type="component" value="Unassembled WGS sequence"/>
</dbReference>
<keyword evidence="3" id="KW-1003">Cell membrane</keyword>
<evidence type="ECO:0000259" key="10">
    <source>
        <dbReference type="PROSITE" id="PS51103"/>
    </source>
</evidence>
<evidence type="ECO:0000256" key="5">
    <source>
        <dbReference type="ARBA" id="ARBA00022683"/>
    </source>
</evidence>
<keyword evidence="2" id="KW-0813">Transport</keyword>
<dbReference type="InterPro" id="IPR013013">
    <property type="entry name" value="PTS_EIIC_1"/>
</dbReference>
<evidence type="ECO:0000256" key="8">
    <source>
        <dbReference type="ARBA" id="ARBA00023136"/>
    </source>
</evidence>
<sequence>VYLIVTKTLAPQETMTQLGQGMVLGVQTLKIEALGGIIAGIVAAKCTDRFYKLQLPLAFAFFSGKKSVPIISFALMIPIGLVIPFFWGIITKVLISGSVIFMNKYVGPGIYVALNRLLIPFGLHHVLS</sequence>
<evidence type="ECO:0000256" key="4">
    <source>
        <dbReference type="ARBA" id="ARBA00022597"/>
    </source>
</evidence>
<dbReference type="EMBL" id="WNUR01001811">
    <property type="protein sequence ID" value="MDZ7543927.1"/>
    <property type="molecule type" value="Genomic_DNA"/>
</dbReference>
<reference evidence="11" key="1">
    <citation type="submission" date="2019-11" db="EMBL/GenBank/DDBJ databases">
        <title>Characterization of Clostridium perfringens isolates from swine manure treated agricultural soils.</title>
        <authorList>
            <person name="Wushke S.T."/>
        </authorList>
    </citation>
    <scope>NUCLEOTIDE SEQUENCE</scope>
    <source>
        <strain evidence="11">X62</strain>
    </source>
</reference>
<evidence type="ECO:0000256" key="2">
    <source>
        <dbReference type="ARBA" id="ARBA00022448"/>
    </source>
</evidence>
<dbReference type="Pfam" id="PF02378">
    <property type="entry name" value="PTS_EIIC"/>
    <property type="match status" value="1"/>
</dbReference>
<dbReference type="GO" id="GO:0008982">
    <property type="term" value="F:protein-N(PI)-phosphohistidine-sugar phosphotransferase activity"/>
    <property type="evidence" value="ECO:0007669"/>
    <property type="project" value="InterPro"/>
</dbReference>